<accession>A0A1P8ULY5</accession>
<dbReference type="EC" id="1.2.4.1" evidence="2"/>
<dbReference type="InterPro" id="IPR016040">
    <property type="entry name" value="NAD(P)-bd_dom"/>
</dbReference>
<name>A0A1P8ULY5_9RHOB</name>
<dbReference type="KEGG" id="paby:Ga0080574_TMP80"/>
<dbReference type="CDD" id="cd05243">
    <property type="entry name" value="SDR_a5"/>
    <property type="match status" value="1"/>
</dbReference>
<gene>
    <name evidence="2" type="ORF">Ga0080574_TMP80</name>
</gene>
<keyword evidence="2" id="KW-0614">Plasmid</keyword>
<dbReference type="EMBL" id="CP015089">
    <property type="protein sequence ID" value="APZ50414.1"/>
    <property type="molecule type" value="Genomic_DNA"/>
</dbReference>
<geneLocation type="plasmid" evidence="3">
    <name>ppaby5</name>
</geneLocation>
<keyword evidence="2" id="KW-0670">Pyruvate</keyword>
<feature type="domain" description="NAD(P)-binding" evidence="1">
    <location>
        <begin position="7"/>
        <end position="191"/>
    </location>
</feature>
<dbReference type="PANTHER" id="PTHR15020">
    <property type="entry name" value="FLAVIN REDUCTASE-RELATED"/>
    <property type="match status" value="1"/>
</dbReference>
<protein>
    <submittedName>
        <fullName evidence="2">Pyruvate dehydrogenase E1 component</fullName>
        <ecNumber evidence="2">1.2.4.1</ecNumber>
    </submittedName>
</protein>
<proteinExistence type="predicted"/>
<dbReference type="Gene3D" id="3.40.50.720">
    <property type="entry name" value="NAD(P)-binding Rossmann-like Domain"/>
    <property type="match status" value="1"/>
</dbReference>
<dbReference type="InterPro" id="IPR036291">
    <property type="entry name" value="NAD(P)-bd_dom_sf"/>
</dbReference>
<keyword evidence="2" id="KW-0560">Oxidoreductase</keyword>
<dbReference type="OrthoDB" id="367683at2"/>
<keyword evidence="3" id="KW-1185">Reference proteome</keyword>
<evidence type="ECO:0000313" key="2">
    <source>
        <dbReference type="EMBL" id="APZ50414.1"/>
    </source>
</evidence>
<reference evidence="2 3" key="1">
    <citation type="submission" date="2016-04" db="EMBL/GenBank/DDBJ databases">
        <title>Deep-sea bacteria in the southern Pacific.</title>
        <authorList>
            <person name="Tang K."/>
        </authorList>
    </citation>
    <scope>NUCLEOTIDE SEQUENCE [LARGE SCALE GENOMIC DNA]</scope>
    <source>
        <strain evidence="2 3">JLT2014</strain>
        <plasmid evidence="3">ppaby5</plasmid>
    </source>
</reference>
<dbReference type="AlphaFoldDB" id="A0A1P8ULY5"/>
<dbReference type="GO" id="GO:0004739">
    <property type="term" value="F:pyruvate dehydrogenase (acetyl-transferring) activity"/>
    <property type="evidence" value="ECO:0007669"/>
    <property type="project" value="UniProtKB-EC"/>
</dbReference>
<dbReference type="PANTHER" id="PTHR15020:SF50">
    <property type="entry name" value="UPF0659 PROTEIN YMR090W"/>
    <property type="match status" value="1"/>
</dbReference>
<organism evidence="2 3">
    <name type="scientific">Salipiger abyssi</name>
    <dbReference type="NCBI Taxonomy" id="1250539"/>
    <lineage>
        <taxon>Bacteria</taxon>
        <taxon>Pseudomonadati</taxon>
        <taxon>Pseudomonadota</taxon>
        <taxon>Alphaproteobacteria</taxon>
        <taxon>Rhodobacterales</taxon>
        <taxon>Roseobacteraceae</taxon>
        <taxon>Salipiger</taxon>
    </lineage>
</organism>
<dbReference type="RefSeq" id="WP_076694042.1">
    <property type="nucleotide sequence ID" value="NZ_CP015089.1"/>
</dbReference>
<evidence type="ECO:0000259" key="1">
    <source>
        <dbReference type="Pfam" id="PF13460"/>
    </source>
</evidence>
<dbReference type="Proteomes" id="UP000187059">
    <property type="component" value="Plasmid pPABY5"/>
</dbReference>
<dbReference type="Pfam" id="PF13460">
    <property type="entry name" value="NAD_binding_10"/>
    <property type="match status" value="1"/>
</dbReference>
<dbReference type="SUPFAM" id="SSF51735">
    <property type="entry name" value="NAD(P)-binding Rossmann-fold domains"/>
    <property type="match status" value="1"/>
</dbReference>
<evidence type="ECO:0000313" key="3">
    <source>
        <dbReference type="Proteomes" id="UP000187059"/>
    </source>
</evidence>
<sequence>MKVLIIGATGGIGHRLLPMLIENGHQVVGLHRKPEQAEAIRAAGAEPVAGDVIEMSADDFALAARGCDAIVFSAGAAGSGLDRTTAIDGEGPIKVVAAARALGISRLYLVSAFPEAGRQRERNPRFEHYMAEKKRADVAVASSDLDWVIVRPGTLQHEDGNGKVSLGPAVPYGPVARGNVARVLAGLIERPEIRREFIELTDGQIPVSEALDGLRKARQVA</sequence>